<evidence type="ECO:0000313" key="1">
    <source>
        <dbReference type="EMBL" id="TCP40009.1"/>
    </source>
</evidence>
<proteinExistence type="predicted"/>
<dbReference type="AlphaFoldDB" id="A0A4R2PVM8"/>
<keyword evidence="2" id="KW-1185">Reference proteome</keyword>
<name>A0A4R2PVM8_9RHOB</name>
<dbReference type="EMBL" id="SLXP01000009">
    <property type="protein sequence ID" value="TCP40009.1"/>
    <property type="molecule type" value="Genomic_DNA"/>
</dbReference>
<dbReference type="RefSeq" id="WP_132463858.1">
    <property type="nucleotide sequence ID" value="NZ_SLXP01000009.1"/>
</dbReference>
<organism evidence="1 2">
    <name type="scientific">Rhodovulum marinum</name>
    <dbReference type="NCBI Taxonomy" id="320662"/>
    <lineage>
        <taxon>Bacteria</taxon>
        <taxon>Pseudomonadati</taxon>
        <taxon>Pseudomonadota</taxon>
        <taxon>Alphaproteobacteria</taxon>
        <taxon>Rhodobacterales</taxon>
        <taxon>Paracoccaceae</taxon>
        <taxon>Rhodovulum</taxon>
    </lineage>
</organism>
<accession>A0A4R2PVM8</accession>
<comment type="caution">
    <text evidence="1">The sequence shown here is derived from an EMBL/GenBank/DDBJ whole genome shotgun (WGS) entry which is preliminary data.</text>
</comment>
<dbReference type="Proteomes" id="UP000294835">
    <property type="component" value="Unassembled WGS sequence"/>
</dbReference>
<protein>
    <submittedName>
        <fullName evidence="1">Uncharacterized protein</fullName>
    </submittedName>
</protein>
<sequence length="60" mass="6793">MANRGCHKAAQAWFGAVRKGLTGTAAKIARRFCWPWPDYFFVEKLFLVRVSTAGLLRFCA</sequence>
<evidence type="ECO:0000313" key="2">
    <source>
        <dbReference type="Proteomes" id="UP000294835"/>
    </source>
</evidence>
<reference evidence="1 2" key="1">
    <citation type="submission" date="2019-03" db="EMBL/GenBank/DDBJ databases">
        <title>Genomic Encyclopedia of Type Strains, Phase IV (KMG-IV): sequencing the most valuable type-strain genomes for metagenomic binning, comparative biology and taxonomic classification.</title>
        <authorList>
            <person name="Goeker M."/>
        </authorList>
    </citation>
    <scope>NUCLEOTIDE SEQUENCE [LARGE SCALE GENOMIC DNA]</scope>
    <source>
        <strain evidence="1 2">DSM 18063</strain>
    </source>
</reference>
<gene>
    <name evidence="1" type="ORF">EV662_109135</name>
</gene>